<evidence type="ECO:0000259" key="3">
    <source>
        <dbReference type="PROSITE" id="PS51832"/>
    </source>
</evidence>
<dbReference type="PANTHER" id="PTHR43155:SF2">
    <property type="entry name" value="CYCLIC DI-GMP PHOSPHODIESTERASE PA4108"/>
    <property type="match status" value="1"/>
</dbReference>
<evidence type="ECO:0000313" key="4">
    <source>
        <dbReference type="EMBL" id="MBB5143840.1"/>
    </source>
</evidence>
<dbReference type="SUPFAM" id="SSF109604">
    <property type="entry name" value="HD-domain/PDEase-like"/>
    <property type="match status" value="1"/>
</dbReference>
<dbReference type="AlphaFoldDB" id="A0A7W8FGI8"/>
<dbReference type="PANTHER" id="PTHR43155">
    <property type="entry name" value="CYCLIC DI-GMP PHOSPHODIESTERASE PA4108-RELATED"/>
    <property type="match status" value="1"/>
</dbReference>
<sequence>MKMQEMDAQSVASKYRLKKAAVAAVSLALFAVAAAVAYVLCTLQIKNVTQEVLNSQRDMEQVWMEKSLDAIHTWRSGLTEQARFISSAEMFRLYAVDVLNLGADGAVRLASPDAESSSDEALRSLAEQRPYMQDLLQDFVRSRQWVAARIVTPDGQPLVMQDQSAPLGEPQMTLVHEAMTGKTLTFGPVRVLGQNLVIDLVDPLYEVLGQGNTKPVAALLATVPIDRALASFLALSQEQHREIQPCIVQRNDNNMQAISLRGGRAELAPSLVQMSEGSLIFKRRPGIAEKGETYSLGSYISVLKWWIVLEVPASVVDSVLERQANQIYGLGILGSLGTALLVALVWASIAGRAYRTTAMHFQRLYALIRQQKLMLDSVNASLQAGLLLVDSQGQVQMCNPAFNSIAGKADVDLIDKNLTAILPAAAATALQKGMAMVTDSKTEGSIEVLLDQPQGERLYRVTLFPFEDKLQMESPVSGGCVGIFQDITEFRRRAEAARERQASSTAALVRAIESVDRNLIGHSQKMAQVVDLLLTTMNISDKDKDTLRLAARLSQVGKIFVPRHLLTKTEKLTPEEQSEVMRAPEYAYRVLHDLQFDLPVPDAVYQMGERLDGTGQPRNLSGEDIIPNARVLAVVNAFCAMVSSRSYRAGMTPQEAIALLERDQGFDQDVVAKLASLSADSLKEAIDARAENSSNSAIGENTLQ</sequence>
<dbReference type="Gene3D" id="3.30.450.20">
    <property type="entry name" value="PAS domain"/>
    <property type="match status" value="1"/>
</dbReference>
<dbReference type="Proteomes" id="UP000539075">
    <property type="component" value="Unassembled WGS sequence"/>
</dbReference>
<feature type="transmembrane region" description="Helical" evidence="1">
    <location>
        <begin position="327"/>
        <end position="349"/>
    </location>
</feature>
<dbReference type="SMART" id="SM00091">
    <property type="entry name" value="PAS"/>
    <property type="match status" value="1"/>
</dbReference>
<dbReference type="RefSeq" id="WP_183719710.1">
    <property type="nucleotide sequence ID" value="NZ_JACHGO010000005.1"/>
</dbReference>
<accession>A0A7W8FGI8</accession>
<dbReference type="SUPFAM" id="SSF55785">
    <property type="entry name" value="PYP-like sensor domain (PAS domain)"/>
    <property type="match status" value="1"/>
</dbReference>
<protein>
    <submittedName>
        <fullName evidence="4">HD-GYP domain-containing protein (C-di-GMP phosphodiesterase class II)</fullName>
    </submittedName>
</protein>
<dbReference type="InterPro" id="IPR003607">
    <property type="entry name" value="HD/PDEase_dom"/>
</dbReference>
<feature type="domain" description="HD-GYP" evidence="3">
    <location>
        <begin position="497"/>
        <end position="692"/>
    </location>
</feature>
<name>A0A7W8FGI8_9BACT</name>
<dbReference type="InterPro" id="IPR013656">
    <property type="entry name" value="PAS_4"/>
</dbReference>
<keyword evidence="1" id="KW-0812">Transmembrane</keyword>
<dbReference type="PROSITE" id="PS51832">
    <property type="entry name" value="HD_GYP"/>
    <property type="match status" value="1"/>
</dbReference>
<keyword evidence="5" id="KW-1185">Reference proteome</keyword>
<reference evidence="4 5" key="1">
    <citation type="submission" date="2020-08" db="EMBL/GenBank/DDBJ databases">
        <title>Genomic Encyclopedia of Type Strains, Phase IV (KMG-IV): sequencing the most valuable type-strain genomes for metagenomic binning, comparative biology and taxonomic classification.</title>
        <authorList>
            <person name="Goeker M."/>
        </authorList>
    </citation>
    <scope>NUCLEOTIDE SEQUENCE [LARGE SCALE GENOMIC DNA]</scope>
    <source>
        <strain evidence="4 5">DSM 11275</strain>
    </source>
</reference>
<dbReference type="PROSITE" id="PS50112">
    <property type="entry name" value="PAS"/>
    <property type="match status" value="1"/>
</dbReference>
<evidence type="ECO:0000259" key="2">
    <source>
        <dbReference type="PROSITE" id="PS50112"/>
    </source>
</evidence>
<evidence type="ECO:0000256" key="1">
    <source>
        <dbReference type="SAM" id="Phobius"/>
    </source>
</evidence>
<feature type="domain" description="PAS" evidence="2">
    <location>
        <begin position="370"/>
        <end position="418"/>
    </location>
</feature>
<proteinExistence type="predicted"/>
<dbReference type="Pfam" id="PF13487">
    <property type="entry name" value="HD_5"/>
    <property type="match status" value="1"/>
</dbReference>
<dbReference type="InterPro" id="IPR000014">
    <property type="entry name" value="PAS"/>
</dbReference>
<dbReference type="CDD" id="cd00077">
    <property type="entry name" value="HDc"/>
    <property type="match status" value="1"/>
</dbReference>
<comment type="caution">
    <text evidence="4">The sequence shown here is derived from an EMBL/GenBank/DDBJ whole genome shotgun (WGS) entry which is preliminary data.</text>
</comment>
<dbReference type="InterPro" id="IPR037522">
    <property type="entry name" value="HD_GYP_dom"/>
</dbReference>
<evidence type="ECO:0000313" key="5">
    <source>
        <dbReference type="Proteomes" id="UP000539075"/>
    </source>
</evidence>
<keyword evidence="1" id="KW-1133">Transmembrane helix</keyword>
<dbReference type="EMBL" id="JACHGO010000005">
    <property type="protein sequence ID" value="MBB5143840.1"/>
    <property type="molecule type" value="Genomic_DNA"/>
</dbReference>
<dbReference type="Gene3D" id="1.10.3210.10">
    <property type="entry name" value="Hypothetical protein af1432"/>
    <property type="match status" value="1"/>
</dbReference>
<dbReference type="Pfam" id="PF08448">
    <property type="entry name" value="PAS_4"/>
    <property type="match status" value="1"/>
</dbReference>
<keyword evidence="1" id="KW-0472">Membrane</keyword>
<dbReference type="InterPro" id="IPR035965">
    <property type="entry name" value="PAS-like_dom_sf"/>
</dbReference>
<gene>
    <name evidence="4" type="ORF">HNQ38_001940</name>
</gene>
<organism evidence="4 5">
    <name type="scientific">Desulfovibrio intestinalis</name>
    <dbReference type="NCBI Taxonomy" id="58621"/>
    <lineage>
        <taxon>Bacteria</taxon>
        <taxon>Pseudomonadati</taxon>
        <taxon>Thermodesulfobacteriota</taxon>
        <taxon>Desulfovibrionia</taxon>
        <taxon>Desulfovibrionales</taxon>
        <taxon>Desulfovibrionaceae</taxon>
        <taxon>Desulfovibrio</taxon>
    </lineage>
</organism>